<evidence type="ECO:0000313" key="4">
    <source>
        <dbReference type="EMBL" id="KII83986.1"/>
    </source>
</evidence>
<evidence type="ECO:0000256" key="2">
    <source>
        <dbReference type="SAM" id="Phobius"/>
    </source>
</evidence>
<organism evidence="4 5">
    <name type="scientific">Plicaturopsis crispa FD-325 SS-3</name>
    <dbReference type="NCBI Taxonomy" id="944288"/>
    <lineage>
        <taxon>Eukaryota</taxon>
        <taxon>Fungi</taxon>
        <taxon>Dikarya</taxon>
        <taxon>Basidiomycota</taxon>
        <taxon>Agaricomycotina</taxon>
        <taxon>Agaricomycetes</taxon>
        <taxon>Agaricomycetidae</taxon>
        <taxon>Amylocorticiales</taxon>
        <taxon>Amylocorticiaceae</taxon>
        <taxon>Plicatura</taxon>
        <taxon>Plicaturopsis crispa</taxon>
    </lineage>
</organism>
<keyword evidence="2" id="KW-0472">Membrane</keyword>
<dbReference type="PANTHER" id="PTHR40465:SF1">
    <property type="entry name" value="DUF6534 DOMAIN-CONTAINING PROTEIN"/>
    <property type="match status" value="1"/>
</dbReference>
<feature type="transmembrane region" description="Helical" evidence="2">
    <location>
        <begin position="237"/>
        <end position="257"/>
    </location>
</feature>
<feature type="transmembrane region" description="Helical" evidence="2">
    <location>
        <begin position="166"/>
        <end position="189"/>
    </location>
</feature>
<proteinExistence type="predicted"/>
<reference evidence="4 5" key="1">
    <citation type="submission" date="2014-06" db="EMBL/GenBank/DDBJ databases">
        <title>Evolutionary Origins and Diversification of the Mycorrhizal Mutualists.</title>
        <authorList>
            <consortium name="DOE Joint Genome Institute"/>
            <consortium name="Mycorrhizal Genomics Consortium"/>
            <person name="Kohler A."/>
            <person name="Kuo A."/>
            <person name="Nagy L.G."/>
            <person name="Floudas D."/>
            <person name="Copeland A."/>
            <person name="Barry K.W."/>
            <person name="Cichocki N."/>
            <person name="Veneault-Fourrey C."/>
            <person name="LaButti K."/>
            <person name="Lindquist E.A."/>
            <person name="Lipzen A."/>
            <person name="Lundell T."/>
            <person name="Morin E."/>
            <person name="Murat C."/>
            <person name="Riley R."/>
            <person name="Ohm R."/>
            <person name="Sun H."/>
            <person name="Tunlid A."/>
            <person name="Henrissat B."/>
            <person name="Grigoriev I.V."/>
            <person name="Hibbett D.S."/>
            <person name="Martin F."/>
        </authorList>
    </citation>
    <scope>NUCLEOTIDE SEQUENCE [LARGE SCALE GENOMIC DNA]</scope>
    <source>
        <strain evidence="4 5">FD-325 SS-3</strain>
    </source>
</reference>
<evidence type="ECO:0000256" key="1">
    <source>
        <dbReference type="SAM" id="MobiDB-lite"/>
    </source>
</evidence>
<dbReference type="PANTHER" id="PTHR40465">
    <property type="entry name" value="CHROMOSOME 1, WHOLE GENOME SHOTGUN SEQUENCE"/>
    <property type="match status" value="1"/>
</dbReference>
<feature type="region of interest" description="Disordered" evidence="1">
    <location>
        <begin position="303"/>
        <end position="325"/>
    </location>
</feature>
<dbReference type="AlphaFoldDB" id="A0A0C9SKM3"/>
<feature type="transmembrane region" description="Helical" evidence="2">
    <location>
        <begin position="20"/>
        <end position="43"/>
    </location>
</feature>
<keyword evidence="5" id="KW-1185">Reference proteome</keyword>
<dbReference type="InterPro" id="IPR045339">
    <property type="entry name" value="DUF6534"/>
</dbReference>
<feature type="transmembrane region" description="Helical" evidence="2">
    <location>
        <begin position="55"/>
        <end position="76"/>
    </location>
</feature>
<dbReference type="OrthoDB" id="3262409at2759"/>
<dbReference type="Pfam" id="PF20152">
    <property type="entry name" value="DUF6534"/>
    <property type="match status" value="1"/>
</dbReference>
<dbReference type="HOGENOM" id="CLU_046025_2_1_1"/>
<keyword evidence="2" id="KW-1133">Transmembrane helix</keyword>
<name>A0A0C9SKM3_PLICR</name>
<evidence type="ECO:0000313" key="5">
    <source>
        <dbReference type="Proteomes" id="UP000053263"/>
    </source>
</evidence>
<sequence length="339" mass="37485">MATYEIDKPTKEQLVLLASPYLLGVLFNGVLLGCLSLQLYIYSVSSSSDGMRIKTLVYVLYIIELVQTAITMYYAWSQLVWSQGPYESVYDVEWSLCVLQLLAGIVSCIAQCFFARRIWILKNTRMMGKVVTCIFLLVVVQSASAIVNSIQIFINMTNAEVQVESMWYTARFVCDSLIAGSLLHILIKARAHTRIKKTTTILTRLIVVTIQTGFITAVVTGLQLTSYLIDLAVMDQYYIMLSLLLGKLYLNVLLATLNARIVAVHVADNESEPGLTTMLGFGMVFRTAPPAISQAAAPSALTSVSDSNENAHNEPPAATKEHADGDLHIQGHLRLPLQR</sequence>
<feature type="transmembrane region" description="Helical" evidence="2">
    <location>
        <begin position="96"/>
        <end position="118"/>
    </location>
</feature>
<protein>
    <recommendedName>
        <fullName evidence="3">DUF6534 domain-containing protein</fullName>
    </recommendedName>
</protein>
<feature type="transmembrane region" description="Helical" evidence="2">
    <location>
        <begin position="201"/>
        <end position="225"/>
    </location>
</feature>
<keyword evidence="2" id="KW-0812">Transmembrane</keyword>
<dbReference type="EMBL" id="KN832573">
    <property type="protein sequence ID" value="KII83986.1"/>
    <property type="molecule type" value="Genomic_DNA"/>
</dbReference>
<feature type="domain" description="DUF6534" evidence="3">
    <location>
        <begin position="172"/>
        <end position="260"/>
    </location>
</feature>
<accession>A0A0C9SKM3</accession>
<feature type="transmembrane region" description="Helical" evidence="2">
    <location>
        <begin position="130"/>
        <end position="154"/>
    </location>
</feature>
<dbReference type="Proteomes" id="UP000053263">
    <property type="component" value="Unassembled WGS sequence"/>
</dbReference>
<gene>
    <name evidence="4" type="ORF">PLICRDRAFT_46769</name>
</gene>
<evidence type="ECO:0000259" key="3">
    <source>
        <dbReference type="Pfam" id="PF20152"/>
    </source>
</evidence>